<dbReference type="InterPro" id="IPR019734">
    <property type="entry name" value="TPR_rpt"/>
</dbReference>
<dbReference type="PROSITE" id="PS50005">
    <property type="entry name" value="TPR"/>
    <property type="match status" value="14"/>
</dbReference>
<feature type="repeat" description="TPR" evidence="1">
    <location>
        <begin position="986"/>
        <end position="1019"/>
    </location>
</feature>
<keyword evidence="5" id="KW-1185">Reference proteome</keyword>
<feature type="region of interest" description="Disordered" evidence="3">
    <location>
        <begin position="1133"/>
        <end position="1448"/>
    </location>
</feature>
<sequence length="2931" mass="327355">MSEVNMTSLADKLQNLEQCLKNQTVQEVVFGQALREAIVSNDHCMEVEVLKSLGDLHLEKAKLSKDSAEFDKAAALYAATVRHCKDPDMGETLEHRIGYMEKLSRQLLQGYSPQYQSPDYWGTADSNVLRVAKICDKLDRRVGKPWHSVEETYTETLVTAITNGDVFLELEVLKSLGDLYLEKGKTTPDVSQFSKAAAMYNKALTTCGDPGTELTLEHRIKCMEKIREAVKKKPSLKKSRPKEGRPGLGHQSANITRNDNIKNQHPQPDRTRDYKKYLKQADSSLARTDLDSAEQQFAAALKTVHVRDPTAQQYQREVEPLCKLGDVYSKRGQQTGDGGDFVKAAALYNAAIARSEDQVLNGNIATAIIEVEKSFLKCILNISHNPNLDNTENHKKQLKEMRDQIKLEMETIDQQLDPYVHDEDDPCVKEIEAKQAQAVRQLFEKIAQQRKEFISLLVEECIGLMGPPPCKYALMGLGSQATGLVTPYSDLEFAILVEDESEQYKAYFRNLTHYLHLKVVNLGETILPALGIKSLNNFHSDDPVDSWFYDSVTPRGFAFDGSMPKASKTPLGRQGTKNKPPSELIHTPSNMVSILQNDVTVYLKEGYHLATVLRNPCLIAGDQDLIDKYMAITEKILQADGGKMAKQLAHETRKEDMMTYKPEETIKSKLTDVKKDLYRFPAVAVDCLALSSGIIPTTVWETIEEMENQQVISPTNAHHLTVLTSISAELRLRTYIANGGQKENLSAMASMEIVLDEKKSANDKDQTPALQAVFHIPNEKQLFRYFYSSNALKLYLSLWSGDGLTSESVLQFDFYDRSSSSRGTMYFQLCKYSLAIQFFEKALNKQEGNTETNIATLLFNLGISWHHLGEYKTAISYHERALQMQRSIYVLNVAHPDIAKSLNSLGMACHDLGDYKKATTYLKEALQMYRTIHGQENNPNIASLLSHLGLAFMRLGDHRKGLSYHEQALQMYRSVHGPNVDHPDIARALNILGQTWTDLLDNRKAIDYLEEALQMRKRIYGDSTAHPDIAVSLNNLGIAYQDLGDYQRAVSYHEQALAMRRSIYGQTAQNPHIARSLNNLGSAWCSLGNYSKAKSYLEQALQMRRSIYGQNMEIWSRGPINVSALLQLQEEPADTDYPGMDTLGFSNPGYSGDQDGIPPPPATLPPDPEASIPPPPRVLPPDPKVNVIPPRPANPPPKAIPPRPSNPPPQAVPPPPLGPAPLVESPRRRQLPQHPGIPPPATPSQSSPASLHSNRTPPGPHPPPPFTPSQNSAFSPMTLPSTKVGQPSPTRSLPRRRPSPSDSSASRSKGRDSVSQNGSLPGSSRQSVTSDTYPSTLDPSHLPSTSLTPNGSPPRKGRQLSPKDGGSPRDQYRGHRKTPSRSSQAGSSSGRSLPETPLSTPVSSVGRSGHLSTPVSSVGRSGGKRSRKSKHSTPSGSGLSASDLEGVPPDVQQLYAQVDLSKKRKNRMKRDHAAAIARALSQEGEKDVGGILDDKAVVVFRERTALKTAEINMTSLADKLQNLELCLKNRRNPELFGQALRKAILNNDQYKELEVLKSLGDLHLQKAKLRKDSAEFDKAAALYAAALRHCTDPDMGETLEHRIGYMEKLSRQLLQGYSPQYQSPDYCGTADSNVLRVAKICDKLDRRVGKPWHSVEETYTETLVTAIGNGDMFLEVEVLKSLGDFYLENGQNTSDLSKCSQAAAMYKKALTRCKEGETKLTLEHRVLFAERVRKAGRRHSGMREKPLVQDKQITGIVAEEKQTDMQHKEHLKKGESSLARADLDSAEQHFAAALKTVHVREPKAQQYQREVEPLCKLGDVYSKRGQQTGDGGDFVKAAALYNAAIARSEDQVLNGNIATGIKKVEKSFLKCILDISHNVSLDNTEKHKKQLKEMRDQIKLEMETIDQQLDPYVHDEDDPCVRKIEAKRAQAVRQLFEKIAQQRKEFISLLVEECIGLMGPPPFKYALMGLGSQATGLVTPYSDLEFAILVEDESEQHKVYFRNLTHYLHLKVVNLGETILPALGIKSLNNFYSDDPLDNWYYDSVTPRGFAFDGSMPKASKTPLGRQGTSTEPPSELIRTPRNMVSILQKDFTVYLKEGYHLVTVLRNPCLIAGDQDLIDTYMSITVEILQADEGKMAKQLAQETMKEGIKSHNDKLTARLIDVKKDLYRFPAVAVNCLALSSGIIPTTVWETIEEMEKQQVISPNNAHHLTVLTSISAELRLRTYIANGGQKENLSAMASMGTVLHEQETFISANGEEQTDQLKAVFYLSNEKQLFRYYYTHIPLKIFLSEWSAKEAIPLSVPDCYENSPSVKGTMYYELCKYRQAISFFDKALKHSKVTATDQVFLLHKLAHAWLGMGGYQQAITYSEKALGIQKTICQNDPNIVILLLSNLGTAWLERGAPRKAVSYNEQALHMYRSVYGHIIAHSYTAMLLYNLGMALHDLGNYKDATSYYEQALQMLWSIYGQRTPHPYIAASLNNLGATWEARGDLGKAVSYHEQALLMYRSVYGHSSAHPHIASLLESMGADWLSLGKHRKATSYCEQALQMHRSIYGQETAHPDIAMSLHRLGLVWSQQGGYKRSISYYEQALQMYRSIYDQAHPKTASTLNCLGGVWARQGDFKRAISCFQKALHMRIIIYGKAVEHPDIAISLSNLGGAWGSMGDHRKEMNYFEQALQMDMRIHGQGTAHPEIATSLLNMGRSCYSQDDYWRALIYVDQALQMLKHMYGQSTPHPKIATSLTHQGKILDKLGDHRKAINYYEQALHMCKSIYGQTTPHPDIARLINDIGEAWSALGDQRKAVYFFEKALDMNRSMSDQGMAHHFTADTLNNLGSVYLDIADYQKAVSCLEQAVQIRRSMYGQHTAHPNIVATLNNMATAWSCLGNPRKAISLCQEALAMARRIPSQEKSLLLITQIERNIALISVECANTT</sequence>
<feature type="repeat" description="TPR" evidence="1">
    <location>
        <begin position="2782"/>
        <end position="2815"/>
    </location>
</feature>
<feature type="repeat" description="TPR" evidence="1">
    <location>
        <begin position="1030"/>
        <end position="1063"/>
    </location>
</feature>
<feature type="compositionally biased region" description="Pro residues" evidence="3">
    <location>
        <begin position="1157"/>
        <end position="1219"/>
    </location>
</feature>
<dbReference type="KEGG" id="bbel:109461950"/>
<dbReference type="InterPro" id="IPR005105">
    <property type="entry name" value="GlnD_Uridyltrans_N"/>
</dbReference>
<name>A0A6P4XPJ0_BRABE</name>
<feature type="repeat" description="TPR" evidence="1">
    <location>
        <begin position="2826"/>
        <end position="2859"/>
    </location>
</feature>
<dbReference type="Proteomes" id="UP000515135">
    <property type="component" value="Unplaced"/>
</dbReference>
<feature type="compositionally biased region" description="Basic residues" evidence="3">
    <location>
        <begin position="1422"/>
        <end position="1431"/>
    </location>
</feature>
<feature type="compositionally biased region" description="Low complexity" evidence="3">
    <location>
        <begin position="1380"/>
        <end position="1392"/>
    </location>
</feature>
<reference evidence="6" key="1">
    <citation type="submission" date="2025-08" db="UniProtKB">
        <authorList>
            <consortium name="RefSeq"/>
        </authorList>
    </citation>
    <scope>IDENTIFICATION</scope>
    <source>
        <tissue evidence="6">Gonad</tissue>
    </source>
</reference>
<protein>
    <submittedName>
        <fullName evidence="6">Uncharacterized protein LOC109461950</fullName>
    </submittedName>
</protein>
<evidence type="ECO:0000256" key="1">
    <source>
        <dbReference type="PROSITE-ProRule" id="PRU00339"/>
    </source>
</evidence>
<feature type="repeat" description="TPR" evidence="1">
    <location>
        <begin position="899"/>
        <end position="932"/>
    </location>
</feature>
<feature type="compositionally biased region" description="Polar residues" evidence="3">
    <location>
        <begin position="1397"/>
        <end position="1414"/>
    </location>
</feature>
<feature type="domain" description="Protein-PII uridylyltransferase N-terminal" evidence="4">
    <location>
        <begin position="1930"/>
        <end position="2016"/>
    </location>
</feature>
<proteinExistence type="predicted"/>
<feature type="repeat" description="TPR" evidence="1">
    <location>
        <begin position="2738"/>
        <end position="2771"/>
    </location>
</feature>
<dbReference type="SMART" id="SM00028">
    <property type="entry name" value="TPR"/>
    <property type="match status" value="27"/>
</dbReference>
<accession>A0A6P4XPJ0</accession>
<feature type="repeat" description="TPR" evidence="1">
    <location>
        <begin position="855"/>
        <end position="888"/>
    </location>
</feature>
<dbReference type="InterPro" id="IPR011990">
    <property type="entry name" value="TPR-like_helical_dom_sf"/>
</dbReference>
<feature type="repeat" description="TPR" evidence="1">
    <location>
        <begin position="816"/>
        <end position="849"/>
    </location>
</feature>
<dbReference type="PANTHER" id="PTHR19959:SF119">
    <property type="entry name" value="FUNGAL LIPASE-LIKE DOMAIN-CONTAINING PROTEIN"/>
    <property type="match status" value="1"/>
</dbReference>
<dbReference type="SUPFAM" id="SSF48452">
    <property type="entry name" value="TPR-like"/>
    <property type="match status" value="4"/>
</dbReference>
<dbReference type="PROSITE" id="PS50293">
    <property type="entry name" value="TPR_REGION"/>
    <property type="match status" value="1"/>
</dbReference>
<feature type="compositionally biased region" description="Basic and acidic residues" evidence="3">
    <location>
        <begin position="259"/>
        <end position="272"/>
    </location>
</feature>
<feature type="compositionally biased region" description="Polar residues" evidence="3">
    <location>
        <begin position="1316"/>
        <end position="1350"/>
    </location>
</feature>
<organism evidence="5 6">
    <name type="scientific">Branchiostoma belcheri</name>
    <name type="common">Amphioxus</name>
    <dbReference type="NCBI Taxonomy" id="7741"/>
    <lineage>
        <taxon>Eukaryota</taxon>
        <taxon>Metazoa</taxon>
        <taxon>Chordata</taxon>
        <taxon>Cephalochordata</taxon>
        <taxon>Leptocardii</taxon>
        <taxon>Amphioxiformes</taxon>
        <taxon>Branchiostomatidae</taxon>
        <taxon>Branchiostoma</taxon>
    </lineage>
</organism>
<keyword evidence="1" id="KW-0802">TPR repeat</keyword>
<feature type="region of interest" description="Disordered" evidence="3">
    <location>
        <begin position="231"/>
        <end position="272"/>
    </location>
</feature>
<evidence type="ECO:0000313" key="5">
    <source>
        <dbReference type="Proteomes" id="UP000515135"/>
    </source>
</evidence>
<keyword evidence="2" id="KW-0175">Coiled coil</keyword>
<evidence type="ECO:0000313" key="6">
    <source>
        <dbReference type="RefSeq" id="XP_019613988.1"/>
    </source>
</evidence>
<feature type="repeat" description="TPR" evidence="1">
    <location>
        <begin position="942"/>
        <end position="975"/>
    </location>
</feature>
<feature type="repeat" description="TPR" evidence="1">
    <location>
        <begin position="1074"/>
        <end position="1107"/>
    </location>
</feature>
<evidence type="ECO:0000256" key="2">
    <source>
        <dbReference type="SAM" id="Coils"/>
    </source>
</evidence>
<dbReference type="Gene3D" id="1.25.40.10">
    <property type="entry name" value="Tetratricopeptide repeat domain"/>
    <property type="match status" value="9"/>
</dbReference>
<dbReference type="RefSeq" id="XP_019613988.1">
    <property type="nucleotide sequence ID" value="XM_019758429.1"/>
</dbReference>
<evidence type="ECO:0000256" key="3">
    <source>
        <dbReference type="SAM" id="MobiDB-lite"/>
    </source>
</evidence>
<feature type="compositionally biased region" description="Pro residues" evidence="3">
    <location>
        <begin position="1257"/>
        <end position="1267"/>
    </location>
</feature>
<evidence type="ECO:0000259" key="4">
    <source>
        <dbReference type="Pfam" id="PF03445"/>
    </source>
</evidence>
<dbReference type="Pfam" id="PF13374">
    <property type="entry name" value="TPR_10"/>
    <property type="match status" value="1"/>
</dbReference>
<feature type="coiled-coil region" evidence="2">
    <location>
        <begin position="1881"/>
        <end position="1908"/>
    </location>
</feature>
<dbReference type="GO" id="GO:0008773">
    <property type="term" value="F:[protein-PII] uridylyltransferase activity"/>
    <property type="evidence" value="ECO:0007669"/>
    <property type="project" value="InterPro"/>
</dbReference>
<feature type="coiled-coil region" evidence="2">
    <location>
        <begin position="388"/>
        <end position="415"/>
    </location>
</feature>
<feature type="repeat" description="TPR" evidence="1">
    <location>
        <begin position="2564"/>
        <end position="2597"/>
    </location>
</feature>
<feature type="repeat" description="TPR" evidence="1">
    <location>
        <begin position="2432"/>
        <end position="2465"/>
    </location>
</feature>
<dbReference type="Pfam" id="PF13424">
    <property type="entry name" value="TPR_12"/>
    <property type="match status" value="8"/>
</dbReference>
<dbReference type="SUPFAM" id="SSF81901">
    <property type="entry name" value="HCP-like"/>
    <property type="match status" value="1"/>
</dbReference>
<feature type="repeat" description="TPR" evidence="1">
    <location>
        <begin position="2606"/>
        <end position="2639"/>
    </location>
</feature>
<feature type="compositionally biased region" description="Polar residues" evidence="3">
    <location>
        <begin position="1269"/>
        <end position="1285"/>
    </location>
</feature>
<dbReference type="PANTHER" id="PTHR19959">
    <property type="entry name" value="KINESIN LIGHT CHAIN"/>
    <property type="match status" value="1"/>
</dbReference>
<gene>
    <name evidence="6" type="primary">LOC109461950</name>
</gene>
<feature type="domain" description="Protein-PII uridylyltransferase N-terminal" evidence="4">
    <location>
        <begin position="436"/>
        <end position="523"/>
    </location>
</feature>
<dbReference type="GeneID" id="109461950"/>
<dbReference type="OrthoDB" id="674604at2759"/>
<dbReference type="Pfam" id="PF03445">
    <property type="entry name" value="DUF294"/>
    <property type="match status" value="2"/>
</dbReference>
<feature type="repeat" description="TPR" evidence="1">
    <location>
        <begin position="2650"/>
        <end position="2683"/>
    </location>
</feature>